<dbReference type="Pfam" id="PF04014">
    <property type="entry name" value="MazE_antitoxin"/>
    <property type="match status" value="1"/>
</dbReference>
<dbReference type="Proteomes" id="UP000319449">
    <property type="component" value="Unassembled WGS sequence"/>
</dbReference>
<dbReference type="AlphaFoldDB" id="A0A562VF98"/>
<reference evidence="2 3" key="1">
    <citation type="submission" date="2019-07" db="EMBL/GenBank/DDBJ databases">
        <title>Genomic Encyclopedia of Archaeal and Bacterial Type Strains, Phase II (KMG-II): from individual species to whole genera.</title>
        <authorList>
            <person name="Goeker M."/>
        </authorList>
    </citation>
    <scope>NUCLEOTIDE SEQUENCE [LARGE SCALE GENOMIC DNA]</scope>
    <source>
        <strain evidence="2 3">ATCC BAA-1139</strain>
    </source>
</reference>
<dbReference type="InterPro" id="IPR037914">
    <property type="entry name" value="SpoVT-AbrB_sf"/>
</dbReference>
<comment type="caution">
    <text evidence="2">The sequence shown here is derived from an EMBL/GenBank/DDBJ whole genome shotgun (WGS) entry which is preliminary data.</text>
</comment>
<gene>
    <name evidence="2" type="ORF">JN12_03334</name>
</gene>
<feature type="domain" description="SpoVT-AbrB" evidence="1">
    <location>
        <begin position="5"/>
        <end position="50"/>
    </location>
</feature>
<name>A0A562VF98_9BACT</name>
<dbReference type="SMART" id="SM00966">
    <property type="entry name" value="SpoVT_AbrB"/>
    <property type="match status" value="1"/>
</dbReference>
<proteinExistence type="predicted"/>
<dbReference type="EMBL" id="VLLN01000026">
    <property type="protein sequence ID" value="TWJ16579.1"/>
    <property type="molecule type" value="Genomic_DNA"/>
</dbReference>
<dbReference type="InterPro" id="IPR007159">
    <property type="entry name" value="SpoVT-AbrB_dom"/>
</dbReference>
<dbReference type="OrthoDB" id="7160352at2"/>
<accession>A0A562VF98</accession>
<evidence type="ECO:0000313" key="2">
    <source>
        <dbReference type="EMBL" id="TWJ16579.1"/>
    </source>
</evidence>
<organism evidence="2 3">
    <name type="scientific">Geobacter argillaceus</name>
    <dbReference type="NCBI Taxonomy" id="345631"/>
    <lineage>
        <taxon>Bacteria</taxon>
        <taxon>Pseudomonadati</taxon>
        <taxon>Thermodesulfobacteriota</taxon>
        <taxon>Desulfuromonadia</taxon>
        <taxon>Geobacterales</taxon>
        <taxon>Geobacteraceae</taxon>
        <taxon>Geobacter</taxon>
    </lineage>
</organism>
<dbReference type="Gene3D" id="2.10.260.10">
    <property type="match status" value="1"/>
</dbReference>
<sequence length="79" mass="8848">MEKASKVTVKGQVLIPGGIRKRHHIEPGTEVRFVEYGDVVCIVPVVKEPVDDAYGFLRDGGPSAAEELLKERRIDFRNE</sequence>
<evidence type="ECO:0000259" key="1">
    <source>
        <dbReference type="SMART" id="SM00966"/>
    </source>
</evidence>
<evidence type="ECO:0000313" key="3">
    <source>
        <dbReference type="Proteomes" id="UP000319449"/>
    </source>
</evidence>
<dbReference type="SUPFAM" id="SSF89447">
    <property type="entry name" value="AbrB/MazE/MraZ-like"/>
    <property type="match status" value="1"/>
</dbReference>
<protein>
    <submittedName>
        <fullName evidence="2">AbrB family looped-hinge helix DNA binding protein</fullName>
    </submittedName>
</protein>
<dbReference type="RefSeq" id="WP_145024839.1">
    <property type="nucleotide sequence ID" value="NZ_VLLN01000026.1"/>
</dbReference>
<dbReference type="NCBIfam" id="TIGR01439">
    <property type="entry name" value="lp_hng_hel_AbrB"/>
    <property type="match status" value="1"/>
</dbReference>
<dbReference type="GO" id="GO:0003677">
    <property type="term" value="F:DNA binding"/>
    <property type="evidence" value="ECO:0007669"/>
    <property type="project" value="InterPro"/>
</dbReference>
<keyword evidence="3" id="KW-1185">Reference proteome</keyword>